<dbReference type="PROSITE" id="PS50004">
    <property type="entry name" value="C2"/>
    <property type="match status" value="2"/>
</dbReference>
<protein>
    <recommendedName>
        <fullName evidence="18">Synaptotagmin-3</fullName>
    </recommendedName>
</protein>
<dbReference type="GO" id="GO:0005783">
    <property type="term" value="C:endoplasmic reticulum"/>
    <property type="evidence" value="ECO:0007669"/>
    <property type="project" value="TreeGrafter"/>
</dbReference>
<dbReference type="GO" id="GO:0046872">
    <property type="term" value="F:metal ion binding"/>
    <property type="evidence" value="ECO:0007669"/>
    <property type="project" value="UniProtKB-KW"/>
</dbReference>
<evidence type="ECO:0000259" key="15">
    <source>
        <dbReference type="PROSITE" id="PS51847"/>
    </source>
</evidence>
<reference evidence="16 17" key="1">
    <citation type="journal article" date="2023" name="G3 (Bethesda)">
        <title>A chromosome-length genome assembly and annotation of blackberry (Rubus argutus, cv. 'Hillquist').</title>
        <authorList>
            <person name="Bruna T."/>
            <person name="Aryal R."/>
            <person name="Dudchenko O."/>
            <person name="Sargent D.J."/>
            <person name="Mead D."/>
            <person name="Buti M."/>
            <person name="Cavallini A."/>
            <person name="Hytonen T."/>
            <person name="Andres J."/>
            <person name="Pham M."/>
            <person name="Weisz D."/>
            <person name="Mascagni F."/>
            <person name="Usai G."/>
            <person name="Natali L."/>
            <person name="Bassil N."/>
            <person name="Fernandez G.E."/>
            <person name="Lomsadze A."/>
            <person name="Armour M."/>
            <person name="Olukolu B."/>
            <person name="Poorten T."/>
            <person name="Britton C."/>
            <person name="Davik J."/>
            <person name="Ashrafi H."/>
            <person name="Aiden E.L."/>
            <person name="Borodovsky M."/>
            <person name="Worthington M."/>
        </authorList>
    </citation>
    <scope>NUCLEOTIDE SEQUENCE [LARGE SCALE GENOMIC DNA]</scope>
    <source>
        <strain evidence="16">PI 553951</strain>
    </source>
</reference>
<dbReference type="InterPro" id="IPR045050">
    <property type="entry name" value="Synaptotagmin_plant"/>
</dbReference>
<comment type="caution">
    <text evidence="16">The sequence shown here is derived from an EMBL/GenBank/DDBJ whole genome shotgun (WGS) entry which is preliminary data.</text>
</comment>
<evidence type="ECO:0000256" key="7">
    <source>
        <dbReference type="ARBA" id="ARBA00022737"/>
    </source>
</evidence>
<dbReference type="AlphaFoldDB" id="A0AAW1VZL6"/>
<proteinExistence type="inferred from homology"/>
<evidence type="ECO:0000256" key="12">
    <source>
        <dbReference type="ARBA" id="ARBA00023136"/>
    </source>
</evidence>
<dbReference type="PRINTS" id="PR00360">
    <property type="entry name" value="C2DOMAIN"/>
</dbReference>
<feature type="domain" description="C2" evidence="14">
    <location>
        <begin position="240"/>
        <end position="363"/>
    </location>
</feature>
<evidence type="ECO:0000256" key="1">
    <source>
        <dbReference type="ARBA" id="ARBA00001913"/>
    </source>
</evidence>
<comment type="subcellular location">
    <subcellularLocation>
        <location evidence="2">Membrane</location>
        <topology evidence="2">Single-pass membrane protein</topology>
    </subcellularLocation>
</comment>
<keyword evidence="8" id="KW-0106">Calcium</keyword>
<dbReference type="Proteomes" id="UP001457282">
    <property type="component" value="Unassembled WGS sequence"/>
</dbReference>
<accession>A0AAW1VZL6</accession>
<dbReference type="EMBL" id="JBEDUW010000007">
    <property type="protein sequence ID" value="KAK9913216.1"/>
    <property type="molecule type" value="Genomic_DNA"/>
</dbReference>
<name>A0AAW1VZL6_RUBAR</name>
<keyword evidence="12 13" id="KW-0472">Membrane</keyword>
<dbReference type="FunFam" id="2.60.40.150:FF:000066">
    <property type="entry name" value="Extended synaptotagmin-2"/>
    <property type="match status" value="1"/>
</dbReference>
<dbReference type="InterPro" id="IPR035892">
    <property type="entry name" value="C2_domain_sf"/>
</dbReference>
<sequence length="558" mass="63340">MVFLSSLLGILGFGIGILLGLLVGFYYFVYSEPKEVEDPVMKPLYELDKSALQDLLPEIPLWVKNPNYHRVDWMNKFISVLWPYLHKEITYVIRSTAEPIFTEYIGKFQITSIEFDRLNVGTLPPVFNGFKVYETNEKELIMEPSIKWAGNPNIVVVIKILSLPIKVQLEDLQIFLAPRITLKPLVPAFPCFANIVVSLMEKPHVDFGMKILGGDIMSIPGLYHFVQETIKKQVADLYLWPQTLEIPIPDVSTVAVKKPVGILHVNVVHAVKLLRKDIIGSSDPYVKLSLTGDGLPAKKTSIKKKNLNPEWNEKFKLIVKDPNSQFLRLQVFDWDKVGGHDRIGMQLVPLKTLIPLEMKEFKLDLLKDTNVATDFQSKKQRGQLVVELKFVPFKEERGRFSGPLDLLESKEHGSNESGINEVSSSSDCGTNGSTFSGAGLLSVMIQGAEDVEGRCHNNPYALILFRGEKKKTTMIRKTRDPQWNEEFQFMLEEPPLHEKIHIEVISKRTGISFRFKESLGYVEITLADVVHNGRINQKYSLINSKNGVLHAEISWKTI</sequence>
<organism evidence="16 17">
    <name type="scientific">Rubus argutus</name>
    <name type="common">Southern blackberry</name>
    <dbReference type="NCBI Taxonomy" id="59490"/>
    <lineage>
        <taxon>Eukaryota</taxon>
        <taxon>Viridiplantae</taxon>
        <taxon>Streptophyta</taxon>
        <taxon>Embryophyta</taxon>
        <taxon>Tracheophyta</taxon>
        <taxon>Spermatophyta</taxon>
        <taxon>Magnoliopsida</taxon>
        <taxon>eudicotyledons</taxon>
        <taxon>Gunneridae</taxon>
        <taxon>Pentapetalae</taxon>
        <taxon>rosids</taxon>
        <taxon>fabids</taxon>
        <taxon>Rosales</taxon>
        <taxon>Rosaceae</taxon>
        <taxon>Rosoideae</taxon>
        <taxon>Rosoideae incertae sedis</taxon>
        <taxon>Rubus</taxon>
    </lineage>
</organism>
<dbReference type="Gene3D" id="2.60.40.150">
    <property type="entry name" value="C2 domain"/>
    <property type="match status" value="2"/>
</dbReference>
<keyword evidence="10" id="KW-0445">Lipid transport</keyword>
<evidence type="ECO:0008006" key="18">
    <source>
        <dbReference type="Google" id="ProtNLM"/>
    </source>
</evidence>
<dbReference type="PANTHER" id="PTHR10774:SF62">
    <property type="entry name" value="SYNAPTOTAGMIN-3"/>
    <property type="match status" value="1"/>
</dbReference>
<keyword evidence="17" id="KW-1185">Reference proteome</keyword>
<dbReference type="InterPro" id="IPR039010">
    <property type="entry name" value="Synaptotagmin_SMP"/>
</dbReference>
<dbReference type="InterPro" id="IPR000008">
    <property type="entry name" value="C2_dom"/>
</dbReference>
<keyword evidence="9 13" id="KW-1133">Transmembrane helix</keyword>
<evidence type="ECO:0000256" key="8">
    <source>
        <dbReference type="ARBA" id="ARBA00022837"/>
    </source>
</evidence>
<dbReference type="GO" id="GO:0016020">
    <property type="term" value="C:membrane"/>
    <property type="evidence" value="ECO:0007669"/>
    <property type="project" value="UniProtKB-SubCell"/>
</dbReference>
<evidence type="ECO:0000256" key="13">
    <source>
        <dbReference type="SAM" id="Phobius"/>
    </source>
</evidence>
<comment type="similarity">
    <text evidence="3">Belongs to the synaptotagmin family.</text>
</comment>
<evidence type="ECO:0000259" key="14">
    <source>
        <dbReference type="PROSITE" id="PS50004"/>
    </source>
</evidence>
<dbReference type="FunFam" id="2.60.40.150:FF:000102">
    <property type="entry name" value="Synaptotagmin-2 isoform A"/>
    <property type="match status" value="1"/>
</dbReference>
<evidence type="ECO:0000256" key="6">
    <source>
        <dbReference type="ARBA" id="ARBA00022723"/>
    </source>
</evidence>
<keyword evidence="4" id="KW-0813">Transport</keyword>
<gene>
    <name evidence="16" type="ORF">M0R45_037039</name>
</gene>
<feature type="domain" description="C2" evidence="14">
    <location>
        <begin position="416"/>
        <end position="539"/>
    </location>
</feature>
<dbReference type="PANTHER" id="PTHR10774">
    <property type="entry name" value="EXTENDED SYNAPTOTAGMIN-RELATED"/>
    <property type="match status" value="1"/>
</dbReference>
<evidence type="ECO:0000313" key="16">
    <source>
        <dbReference type="EMBL" id="KAK9913216.1"/>
    </source>
</evidence>
<evidence type="ECO:0000256" key="9">
    <source>
        <dbReference type="ARBA" id="ARBA00022989"/>
    </source>
</evidence>
<dbReference type="Pfam" id="PF00168">
    <property type="entry name" value="C2"/>
    <property type="match status" value="2"/>
</dbReference>
<dbReference type="CDD" id="cd00030">
    <property type="entry name" value="C2"/>
    <property type="match status" value="2"/>
</dbReference>
<comment type="cofactor">
    <cofactor evidence="1">
        <name>Ca(2+)</name>
        <dbReference type="ChEBI" id="CHEBI:29108"/>
    </cofactor>
</comment>
<dbReference type="InterPro" id="IPR031468">
    <property type="entry name" value="SMP_LBD"/>
</dbReference>
<keyword evidence="7" id="KW-0677">Repeat</keyword>
<evidence type="ECO:0000313" key="17">
    <source>
        <dbReference type="Proteomes" id="UP001457282"/>
    </source>
</evidence>
<evidence type="ECO:0000256" key="3">
    <source>
        <dbReference type="ARBA" id="ARBA00006996"/>
    </source>
</evidence>
<evidence type="ECO:0000256" key="5">
    <source>
        <dbReference type="ARBA" id="ARBA00022692"/>
    </source>
</evidence>
<dbReference type="GO" id="GO:0008289">
    <property type="term" value="F:lipid binding"/>
    <property type="evidence" value="ECO:0007669"/>
    <property type="project" value="UniProtKB-KW"/>
</dbReference>
<keyword evidence="11" id="KW-0446">Lipid-binding</keyword>
<dbReference type="SMART" id="SM00239">
    <property type="entry name" value="C2"/>
    <property type="match status" value="2"/>
</dbReference>
<dbReference type="GO" id="GO:0006869">
    <property type="term" value="P:lipid transport"/>
    <property type="evidence" value="ECO:0007669"/>
    <property type="project" value="UniProtKB-KW"/>
</dbReference>
<feature type="domain" description="SMP-LTD" evidence="15">
    <location>
        <begin position="67"/>
        <end position="249"/>
    </location>
</feature>
<keyword evidence="5 13" id="KW-0812">Transmembrane</keyword>
<dbReference type="CDD" id="cd21677">
    <property type="entry name" value="SMP_SYT"/>
    <property type="match status" value="1"/>
</dbReference>
<evidence type="ECO:0000256" key="11">
    <source>
        <dbReference type="ARBA" id="ARBA00023121"/>
    </source>
</evidence>
<evidence type="ECO:0000256" key="4">
    <source>
        <dbReference type="ARBA" id="ARBA00022448"/>
    </source>
</evidence>
<feature type="transmembrane region" description="Helical" evidence="13">
    <location>
        <begin position="7"/>
        <end position="29"/>
    </location>
</feature>
<dbReference type="PROSITE" id="PS51847">
    <property type="entry name" value="SMP"/>
    <property type="match status" value="1"/>
</dbReference>
<evidence type="ECO:0000256" key="10">
    <source>
        <dbReference type="ARBA" id="ARBA00023055"/>
    </source>
</evidence>
<evidence type="ECO:0000256" key="2">
    <source>
        <dbReference type="ARBA" id="ARBA00004167"/>
    </source>
</evidence>
<dbReference type="SUPFAM" id="SSF49562">
    <property type="entry name" value="C2 domain (Calcium/lipid-binding domain, CaLB)"/>
    <property type="match status" value="2"/>
</dbReference>
<dbReference type="Pfam" id="PF17047">
    <property type="entry name" value="SMP_LBD"/>
    <property type="match status" value="1"/>
</dbReference>
<keyword evidence="6" id="KW-0479">Metal-binding</keyword>